<dbReference type="EMBL" id="JAFCMP010000004">
    <property type="protein sequence ID" value="KAG5192557.1"/>
    <property type="molecule type" value="Genomic_DNA"/>
</dbReference>
<name>A0A835ZDQ8_9STRA</name>
<sequence>METVTISSPGARTAVVQRVGPSEVPPSERYAKVDRQEDDLTGQLTQLEESTRERNRLFEAKLCAIEQRARHLEEKMSAETLERETAHKAIMTALQSKLATAVANIEEWVNSDITNKFADGLQEQEERVEANKARVDKFIKVTIPGVIEAQSGAVTRKLQKAHETFDIENAKIHKREQKIMKRFEVHVRGTAQSIEDEKAMRQSRHWLLEEDMIEAERMDDRGEEVVTVRTMLDIKEVREDIAATVSERQRKDCLLLDSMLEAQQKLQACIIETFGVGQ</sequence>
<accession>A0A835ZDQ8</accession>
<organism evidence="1 2">
    <name type="scientific">Tribonema minus</name>
    <dbReference type="NCBI Taxonomy" id="303371"/>
    <lineage>
        <taxon>Eukaryota</taxon>
        <taxon>Sar</taxon>
        <taxon>Stramenopiles</taxon>
        <taxon>Ochrophyta</taxon>
        <taxon>PX clade</taxon>
        <taxon>Xanthophyceae</taxon>
        <taxon>Tribonematales</taxon>
        <taxon>Tribonemataceae</taxon>
        <taxon>Tribonema</taxon>
    </lineage>
</organism>
<proteinExistence type="predicted"/>
<evidence type="ECO:0000313" key="1">
    <source>
        <dbReference type="EMBL" id="KAG5192557.1"/>
    </source>
</evidence>
<gene>
    <name evidence="1" type="ORF">JKP88DRAFT_292970</name>
</gene>
<evidence type="ECO:0000313" key="2">
    <source>
        <dbReference type="Proteomes" id="UP000664859"/>
    </source>
</evidence>
<protein>
    <submittedName>
        <fullName evidence="1">Uncharacterized protein</fullName>
    </submittedName>
</protein>
<dbReference type="Proteomes" id="UP000664859">
    <property type="component" value="Unassembled WGS sequence"/>
</dbReference>
<dbReference type="OrthoDB" id="68361at2759"/>
<dbReference type="AlphaFoldDB" id="A0A835ZDQ8"/>
<keyword evidence="2" id="KW-1185">Reference proteome</keyword>
<comment type="caution">
    <text evidence="1">The sequence shown here is derived from an EMBL/GenBank/DDBJ whole genome shotgun (WGS) entry which is preliminary data.</text>
</comment>
<reference evidence="1" key="1">
    <citation type="submission" date="2021-02" db="EMBL/GenBank/DDBJ databases">
        <title>First Annotated Genome of the Yellow-green Alga Tribonema minus.</title>
        <authorList>
            <person name="Mahan K.M."/>
        </authorList>
    </citation>
    <scope>NUCLEOTIDE SEQUENCE</scope>
    <source>
        <strain evidence="1">UTEX B ZZ1240</strain>
    </source>
</reference>